<comment type="caution">
    <text evidence="1">The sequence shown here is derived from an EMBL/GenBank/DDBJ whole genome shotgun (WGS) entry which is preliminary data.</text>
</comment>
<reference evidence="1 2" key="1">
    <citation type="submission" date="2020-03" db="EMBL/GenBank/DDBJ databases">
        <title>WGS of actinomycetes isolated from Thailand.</title>
        <authorList>
            <person name="Thawai C."/>
        </authorList>
    </citation>
    <scope>NUCLEOTIDE SEQUENCE [LARGE SCALE GENOMIC DNA]</scope>
    <source>
        <strain evidence="1 2">FMUSA5-5</strain>
    </source>
</reference>
<evidence type="ECO:0000313" key="2">
    <source>
        <dbReference type="Proteomes" id="UP000696294"/>
    </source>
</evidence>
<name>A0ABX1BMF6_9ACTN</name>
<dbReference type="Proteomes" id="UP000696294">
    <property type="component" value="Unassembled WGS sequence"/>
</dbReference>
<accession>A0ABX1BMF6</accession>
<evidence type="ECO:0000313" key="1">
    <source>
        <dbReference type="EMBL" id="NJP98921.1"/>
    </source>
</evidence>
<gene>
    <name evidence="1" type="ORF">HCN51_57535</name>
</gene>
<dbReference type="RefSeq" id="WP_168022203.1">
    <property type="nucleotide sequence ID" value="NZ_JAATEP010000127.1"/>
</dbReference>
<proteinExistence type="predicted"/>
<organism evidence="1 2">
    <name type="scientific">Nonomuraea composti</name>
    <dbReference type="NCBI Taxonomy" id="2720023"/>
    <lineage>
        <taxon>Bacteria</taxon>
        <taxon>Bacillati</taxon>
        <taxon>Actinomycetota</taxon>
        <taxon>Actinomycetes</taxon>
        <taxon>Streptosporangiales</taxon>
        <taxon>Streptosporangiaceae</taxon>
        <taxon>Nonomuraea</taxon>
    </lineage>
</organism>
<sequence>MSYLPEIDRLPQRYYEPWLRSLVGDRTQVVIDAYRSERPDFTAAQVRIALNGDVGFRMPAVRMAAAPEFVGSDLANVRLPEAVQELRTSCARTGTPTNPW</sequence>
<protein>
    <submittedName>
        <fullName evidence="1">Uncharacterized protein</fullName>
    </submittedName>
</protein>
<keyword evidence="2" id="KW-1185">Reference proteome</keyword>
<dbReference type="EMBL" id="JAATEP010000127">
    <property type="protein sequence ID" value="NJP98921.1"/>
    <property type="molecule type" value="Genomic_DNA"/>
</dbReference>